<reference evidence="7 8" key="1">
    <citation type="journal article" date="2017" name="Mol. Ecol.">
        <title>Comparative and population genomic landscape of Phellinus noxius: A hypervariable fungus causing root rot in trees.</title>
        <authorList>
            <person name="Chung C.L."/>
            <person name="Lee T.J."/>
            <person name="Akiba M."/>
            <person name="Lee H.H."/>
            <person name="Kuo T.H."/>
            <person name="Liu D."/>
            <person name="Ke H.M."/>
            <person name="Yokoi T."/>
            <person name="Roa M.B."/>
            <person name="Lu M.J."/>
            <person name="Chang Y.Y."/>
            <person name="Ann P.J."/>
            <person name="Tsai J.N."/>
            <person name="Chen C.Y."/>
            <person name="Tzean S.S."/>
            <person name="Ota Y."/>
            <person name="Hattori T."/>
            <person name="Sahashi N."/>
            <person name="Liou R.F."/>
            <person name="Kikuchi T."/>
            <person name="Tsai I.J."/>
        </authorList>
    </citation>
    <scope>NUCLEOTIDE SEQUENCE [LARGE SCALE GENOMIC DNA]</scope>
    <source>
        <strain evidence="7 8">FFPRI411160</strain>
    </source>
</reference>
<evidence type="ECO:0000256" key="6">
    <source>
        <dbReference type="SAM" id="MobiDB-lite"/>
    </source>
</evidence>
<evidence type="ECO:0000313" key="7">
    <source>
        <dbReference type="EMBL" id="PAV23192.1"/>
    </source>
</evidence>
<evidence type="ECO:0000256" key="4">
    <source>
        <dbReference type="ARBA" id="ARBA00022833"/>
    </source>
</evidence>
<dbReference type="InterPro" id="IPR012337">
    <property type="entry name" value="RNaseH-like_sf"/>
</dbReference>
<keyword evidence="5" id="KW-0539">Nucleus</keyword>
<keyword evidence="3" id="KW-0863">Zinc-finger</keyword>
<sequence>MATFSSKTKPRNEVDENNILSKPRKRNLSSKLRESTEISKRHCGNLSSFSFTRSSSPPTSIASSDSLSSDEIEEIEKPIDSQNSQEIYPVFNNSAQVIYSTIKQTCTTTIENNQVLDIDFKIGQNPIYLFFQKVTMDSNGHFEEGAIYYNCPHQHTGAKPKIFKIGKQARGTTTGLRQHLEKHFQLFNLFKFLCVITKTRMPTKNEILLARGDVPPTEERLKEILGDTYQSNRLSDFFLRQNEVKLDSWDNSKFKQQLLEWIISSDQPFTIVEDPTFRKFIEYTHYSQKPLSIPSATSIKRAVNEMKTLVFQNMKSVLENLTSKIALSLDAWSSNNGFAFVAIVVHYISDDWLLCEQLIAFEEISGRHTGENIGAIIWKVLTQYNIATKLIAINCDNASNNDSMMKYLELQMLKHQIEFSASNSRIRCMPHTIHLAAMKLLEAIGVNSSITEDTQNYQSNFSNINEETEQK</sequence>
<feature type="compositionally biased region" description="Low complexity" evidence="6">
    <location>
        <begin position="47"/>
        <end position="67"/>
    </location>
</feature>
<dbReference type="PANTHER" id="PTHR46481:SF10">
    <property type="entry name" value="ZINC FINGER BED DOMAIN-CONTAINING PROTEIN 39"/>
    <property type="match status" value="1"/>
</dbReference>
<dbReference type="InterPro" id="IPR052035">
    <property type="entry name" value="ZnF_BED_domain_contain"/>
</dbReference>
<name>A0A286UUM4_9AGAM</name>
<dbReference type="Proteomes" id="UP000217199">
    <property type="component" value="Unassembled WGS sequence"/>
</dbReference>
<proteinExistence type="predicted"/>
<feature type="region of interest" description="Disordered" evidence="6">
    <location>
        <begin position="1"/>
        <end position="73"/>
    </location>
</feature>
<feature type="compositionally biased region" description="Basic and acidic residues" evidence="6">
    <location>
        <begin position="31"/>
        <end position="40"/>
    </location>
</feature>
<comment type="caution">
    <text evidence="7">The sequence shown here is derived from an EMBL/GenBank/DDBJ whole genome shotgun (WGS) entry which is preliminary data.</text>
</comment>
<dbReference type="GO" id="GO:0008270">
    <property type="term" value="F:zinc ion binding"/>
    <property type="evidence" value="ECO:0007669"/>
    <property type="project" value="UniProtKB-KW"/>
</dbReference>
<protein>
    <submittedName>
        <fullName evidence="7">Restless-like protein</fullName>
    </submittedName>
</protein>
<dbReference type="STRING" id="2282107.A0A286UUM4"/>
<dbReference type="PANTHER" id="PTHR46481">
    <property type="entry name" value="ZINC FINGER BED DOMAIN-CONTAINING PROTEIN 4"/>
    <property type="match status" value="1"/>
</dbReference>
<evidence type="ECO:0000313" key="8">
    <source>
        <dbReference type="Proteomes" id="UP000217199"/>
    </source>
</evidence>
<accession>A0A286UUM4</accession>
<evidence type="ECO:0000256" key="5">
    <source>
        <dbReference type="ARBA" id="ARBA00023242"/>
    </source>
</evidence>
<evidence type="ECO:0000256" key="3">
    <source>
        <dbReference type="ARBA" id="ARBA00022771"/>
    </source>
</evidence>
<organism evidence="7 8">
    <name type="scientific">Pyrrhoderma noxium</name>
    <dbReference type="NCBI Taxonomy" id="2282107"/>
    <lineage>
        <taxon>Eukaryota</taxon>
        <taxon>Fungi</taxon>
        <taxon>Dikarya</taxon>
        <taxon>Basidiomycota</taxon>
        <taxon>Agaricomycotina</taxon>
        <taxon>Agaricomycetes</taxon>
        <taxon>Hymenochaetales</taxon>
        <taxon>Hymenochaetaceae</taxon>
        <taxon>Pyrrhoderma</taxon>
    </lineage>
</organism>
<keyword evidence="2" id="KW-0479">Metal-binding</keyword>
<dbReference type="AlphaFoldDB" id="A0A286UUM4"/>
<keyword evidence="4" id="KW-0862">Zinc</keyword>
<dbReference type="EMBL" id="NBII01000001">
    <property type="protein sequence ID" value="PAV23192.1"/>
    <property type="molecule type" value="Genomic_DNA"/>
</dbReference>
<dbReference type="GO" id="GO:0005634">
    <property type="term" value="C:nucleus"/>
    <property type="evidence" value="ECO:0007669"/>
    <property type="project" value="UniProtKB-SubCell"/>
</dbReference>
<evidence type="ECO:0000256" key="2">
    <source>
        <dbReference type="ARBA" id="ARBA00022723"/>
    </source>
</evidence>
<comment type="subcellular location">
    <subcellularLocation>
        <location evidence="1">Nucleus</location>
    </subcellularLocation>
</comment>
<dbReference type="SUPFAM" id="SSF53098">
    <property type="entry name" value="Ribonuclease H-like"/>
    <property type="match status" value="1"/>
</dbReference>
<keyword evidence="8" id="KW-1185">Reference proteome</keyword>
<gene>
    <name evidence="7" type="ORF">PNOK_0026000</name>
</gene>
<dbReference type="SUPFAM" id="SSF140996">
    <property type="entry name" value="Hermes dimerisation domain"/>
    <property type="match status" value="1"/>
</dbReference>
<dbReference type="InParanoid" id="A0A286UUM4"/>
<dbReference type="OrthoDB" id="2748837at2759"/>
<evidence type="ECO:0000256" key="1">
    <source>
        <dbReference type="ARBA" id="ARBA00004123"/>
    </source>
</evidence>